<sequence length="100" mass="10631">MRRVAQHDLGEPDGALGRIDRAAESLLDQARKIADMVHVGMGEHDGVDGLGVGREWLPVLFAQALGSLEHPGVHEDAAMAALGQQIFRAGDRPGCPQEGQ</sequence>
<gene>
    <name evidence="1" type="ORF">SDC9_151860</name>
</gene>
<comment type="caution">
    <text evidence="1">The sequence shown here is derived from an EMBL/GenBank/DDBJ whole genome shotgun (WGS) entry which is preliminary data.</text>
</comment>
<name>A0A645ET61_9ZZZZ</name>
<accession>A0A645ET61</accession>
<protein>
    <submittedName>
        <fullName evidence="1">Uncharacterized protein</fullName>
    </submittedName>
</protein>
<dbReference type="AlphaFoldDB" id="A0A645ET61"/>
<evidence type="ECO:0000313" key="1">
    <source>
        <dbReference type="EMBL" id="MPN04616.1"/>
    </source>
</evidence>
<proteinExistence type="predicted"/>
<organism evidence="1">
    <name type="scientific">bioreactor metagenome</name>
    <dbReference type="NCBI Taxonomy" id="1076179"/>
    <lineage>
        <taxon>unclassified sequences</taxon>
        <taxon>metagenomes</taxon>
        <taxon>ecological metagenomes</taxon>
    </lineage>
</organism>
<reference evidence="1" key="1">
    <citation type="submission" date="2019-08" db="EMBL/GenBank/DDBJ databases">
        <authorList>
            <person name="Kucharzyk K."/>
            <person name="Murdoch R.W."/>
            <person name="Higgins S."/>
            <person name="Loffler F."/>
        </authorList>
    </citation>
    <scope>NUCLEOTIDE SEQUENCE</scope>
</reference>
<dbReference type="EMBL" id="VSSQ01050529">
    <property type="protein sequence ID" value="MPN04616.1"/>
    <property type="molecule type" value="Genomic_DNA"/>
</dbReference>